<organism evidence="2">
    <name type="scientific">Psilocybe cubensis</name>
    <name type="common">Psychedelic mushroom</name>
    <name type="synonym">Stropharia cubensis</name>
    <dbReference type="NCBI Taxonomy" id="181762"/>
    <lineage>
        <taxon>Eukaryota</taxon>
        <taxon>Fungi</taxon>
        <taxon>Dikarya</taxon>
        <taxon>Basidiomycota</taxon>
        <taxon>Agaricomycotina</taxon>
        <taxon>Agaricomycetes</taxon>
        <taxon>Agaricomycetidae</taxon>
        <taxon>Agaricales</taxon>
        <taxon>Agaricineae</taxon>
        <taxon>Strophariaceae</taxon>
        <taxon>Psilocybe</taxon>
    </lineage>
</organism>
<accession>A0A8H7Y4W8</accession>
<dbReference type="CDD" id="cd09917">
    <property type="entry name" value="F-box_SF"/>
    <property type="match status" value="1"/>
</dbReference>
<dbReference type="Pfam" id="PF12937">
    <property type="entry name" value="F-box-like"/>
    <property type="match status" value="1"/>
</dbReference>
<protein>
    <recommendedName>
        <fullName evidence="1">F-box domain-containing protein</fullName>
    </recommendedName>
</protein>
<dbReference type="SUPFAM" id="SSF52047">
    <property type="entry name" value="RNI-like"/>
    <property type="match status" value="1"/>
</dbReference>
<dbReference type="Gene3D" id="3.80.10.10">
    <property type="entry name" value="Ribonuclease Inhibitor"/>
    <property type="match status" value="1"/>
</dbReference>
<evidence type="ECO:0000313" key="2">
    <source>
        <dbReference type="EMBL" id="KAG5173651.1"/>
    </source>
</evidence>
<dbReference type="InterPro" id="IPR032675">
    <property type="entry name" value="LRR_dom_sf"/>
</dbReference>
<sequence>MSQAIVGVDDLPDEILLQIFDRSDIPAATLLNVALSSKRLHFICLPLFLAKFEIMNPSEHCDFILRSPQKTPGSLDALTGLKVALFIPSVKHLICKFHMPGDIEDFLYTAMHLRRLNDFILKLSSINTVSLQFSNKRCGCCSELDPGMTLDRDLTEWSDAIGSVLSTILEKGCRTLTVSGGKYMVHSYVPETSRKGRIMSRWRQFLRKVKLAGLPNSYEWIDVLHGDSWIYKRASDTGRTLVLTPITRAAQSRSALRTLIIQSSMFASPPVLHWTISVLRLPTIQNLHLKHLAITRTAWMIFLALIAESCPHLTGLKLSHIRHITASQMLRFLGRLSKLETLSISSSVEWYNNDSPEVGPFPEFRNLTTLTTPAAWLLKLLSSQINAIPNLRSIAIVYNLRNDGLFDWLETPARPNSIPNLLLRSSRHSLLVHLRVTLGRNPGWALLEDYRRYEAQDPPHHLRYVINLTLLIDRKIKPNEMGLSTTLPQWVGLFCELRSLELRSVVLKREELIELGSVVLKRAGLPELKRLLVNGEEVIPGSR</sequence>
<feature type="domain" description="F-box" evidence="1">
    <location>
        <begin position="9"/>
        <end position="45"/>
    </location>
</feature>
<evidence type="ECO:0000259" key="1">
    <source>
        <dbReference type="Pfam" id="PF12937"/>
    </source>
</evidence>
<name>A0A8H7Y4W8_PSICU</name>
<dbReference type="EMBL" id="JAFIQS010000001">
    <property type="protein sequence ID" value="KAG5173651.1"/>
    <property type="molecule type" value="Genomic_DNA"/>
</dbReference>
<proteinExistence type="predicted"/>
<dbReference type="AlphaFoldDB" id="A0A8H7Y4W8"/>
<gene>
    <name evidence="2" type="ORF">JR316_000308</name>
</gene>
<dbReference type="OrthoDB" id="3054030at2759"/>
<comment type="caution">
    <text evidence="2">The sequence shown here is derived from an EMBL/GenBank/DDBJ whole genome shotgun (WGS) entry which is preliminary data.</text>
</comment>
<dbReference type="InterPro" id="IPR001810">
    <property type="entry name" value="F-box_dom"/>
</dbReference>
<reference evidence="2" key="1">
    <citation type="submission" date="2021-02" db="EMBL/GenBank/DDBJ databases">
        <title>Psilocybe cubensis genome.</title>
        <authorList>
            <person name="Mckernan K.J."/>
            <person name="Crawford S."/>
            <person name="Trippe A."/>
            <person name="Kane L.T."/>
            <person name="Mclaughlin S."/>
        </authorList>
    </citation>
    <scope>NUCLEOTIDE SEQUENCE [LARGE SCALE GENOMIC DNA]</scope>
    <source>
        <strain evidence="2">MGC-MH-2018</strain>
    </source>
</reference>